<comment type="caution">
    <text evidence="2">Lacks conserved residue(s) required for the propagation of feature annotation.</text>
</comment>
<name>A0A2K9LRF5_9GAMM</name>
<feature type="binding site" evidence="2">
    <location>
        <position position="2"/>
    </location>
    <ligand>
        <name>Mg(2+)</name>
        <dbReference type="ChEBI" id="CHEBI:18420"/>
    </ligand>
</feature>
<dbReference type="EC" id="2.5.1.31" evidence="2"/>
<evidence type="ECO:0000313" key="3">
    <source>
        <dbReference type="EMBL" id="AUM14847.1"/>
    </source>
</evidence>
<dbReference type="OrthoDB" id="4191603at2"/>
<sequence length="231" mass="25977">MDGNNRWAKQLGLRGVEGHKQGAKTVRDTVESCARLGVEVLTVYAFSSENWRRPQDEVSALMNLFLEALADEVPDLHKNGIKLVFIGDLSAFSDELRSKMQLAMEQTAANQQMVFAVAVNYGGQWDIANAAQQLAFKVQAGELDPKDITTELMQSHVALGNLPPPDLCIRTGGDNRISNFLLWQLAYAELYFTDLFWPDFDQQALEAAFSEFRSRQRRFGRTSEQIEASQQ</sequence>
<dbReference type="KEGG" id="kak:Kalk_04570"/>
<keyword evidence="2" id="KW-0479">Metal-binding</keyword>
<dbReference type="InterPro" id="IPR018520">
    <property type="entry name" value="UPP_synth-like_CS"/>
</dbReference>
<dbReference type="HAMAP" id="MF_01139">
    <property type="entry name" value="ISPT"/>
    <property type="match status" value="1"/>
</dbReference>
<keyword evidence="1 2" id="KW-0808">Transferase</keyword>
<dbReference type="PANTHER" id="PTHR10291:SF0">
    <property type="entry name" value="DEHYDRODOLICHYL DIPHOSPHATE SYNTHASE 2"/>
    <property type="match status" value="1"/>
</dbReference>
<dbReference type="GO" id="GO:0008360">
    <property type="term" value="P:regulation of cell shape"/>
    <property type="evidence" value="ECO:0007669"/>
    <property type="project" value="UniProtKB-KW"/>
</dbReference>
<evidence type="ECO:0000256" key="2">
    <source>
        <dbReference type="HAMAP-Rule" id="MF_01139"/>
    </source>
</evidence>
<comment type="similarity">
    <text evidence="2">Belongs to the UPP synthase family.</text>
</comment>
<evidence type="ECO:0000313" key="4">
    <source>
        <dbReference type="Proteomes" id="UP000235116"/>
    </source>
</evidence>
<accession>A0A2K9LRF5</accession>
<dbReference type="PROSITE" id="PS01066">
    <property type="entry name" value="UPP_SYNTHASE"/>
    <property type="match status" value="1"/>
</dbReference>
<dbReference type="GO" id="GO:0009252">
    <property type="term" value="P:peptidoglycan biosynthetic process"/>
    <property type="evidence" value="ECO:0007669"/>
    <property type="project" value="UniProtKB-UniRule"/>
</dbReference>
<keyword evidence="2" id="KW-0573">Peptidoglycan synthesis</keyword>
<dbReference type="GO" id="GO:0008834">
    <property type="term" value="F:ditrans,polycis-undecaprenyl-diphosphate synthase [(2E,6E)-farnesyl-diphosphate specific] activity"/>
    <property type="evidence" value="ECO:0007669"/>
    <property type="project" value="UniProtKB-UniRule"/>
</dbReference>
<dbReference type="EMBL" id="CP022684">
    <property type="protein sequence ID" value="AUM14847.1"/>
    <property type="molecule type" value="Genomic_DNA"/>
</dbReference>
<keyword evidence="2" id="KW-0961">Cell wall biogenesis/degradation</keyword>
<comment type="catalytic activity">
    <reaction evidence="2">
        <text>8 isopentenyl diphosphate + (2E,6E)-farnesyl diphosphate = di-trans,octa-cis-undecaprenyl diphosphate + 8 diphosphate</text>
        <dbReference type="Rhea" id="RHEA:27551"/>
        <dbReference type="ChEBI" id="CHEBI:33019"/>
        <dbReference type="ChEBI" id="CHEBI:58405"/>
        <dbReference type="ChEBI" id="CHEBI:128769"/>
        <dbReference type="ChEBI" id="CHEBI:175763"/>
        <dbReference type="EC" id="2.5.1.31"/>
    </reaction>
</comment>
<feature type="binding site" evidence="2">
    <location>
        <position position="7"/>
    </location>
    <ligand>
        <name>substrate</name>
    </ligand>
</feature>
<dbReference type="GO" id="GO:0071555">
    <property type="term" value="P:cell wall organization"/>
    <property type="evidence" value="ECO:0007669"/>
    <property type="project" value="UniProtKB-KW"/>
</dbReference>
<dbReference type="PANTHER" id="PTHR10291">
    <property type="entry name" value="DEHYDRODOLICHYL DIPHOSPHATE SYNTHASE FAMILY MEMBER"/>
    <property type="match status" value="1"/>
</dbReference>
<dbReference type="CDD" id="cd00475">
    <property type="entry name" value="Cis_IPPS"/>
    <property type="match status" value="1"/>
</dbReference>
<dbReference type="GO" id="GO:0000287">
    <property type="term" value="F:magnesium ion binding"/>
    <property type="evidence" value="ECO:0007669"/>
    <property type="project" value="UniProtKB-UniRule"/>
</dbReference>
<reference evidence="4" key="1">
    <citation type="submission" date="2017-08" db="EMBL/GenBank/DDBJ databases">
        <title>Direct submision.</title>
        <authorList>
            <person name="Kim S.-J."/>
            <person name="Rhee S.-K."/>
        </authorList>
    </citation>
    <scope>NUCLEOTIDE SEQUENCE [LARGE SCALE GENOMIC DNA]</scope>
    <source>
        <strain evidence="4">GI5</strain>
    </source>
</reference>
<dbReference type="InterPro" id="IPR001441">
    <property type="entry name" value="UPP_synth-like"/>
</dbReference>
<feature type="binding site" evidence="2">
    <location>
        <position position="189"/>
    </location>
    <ligand>
        <name>Mg(2+)</name>
        <dbReference type="ChEBI" id="CHEBI:18420"/>
    </ligand>
</feature>
<feature type="binding site" evidence="2">
    <location>
        <position position="19"/>
    </location>
    <ligand>
        <name>substrate</name>
    </ligand>
</feature>
<feature type="binding site" evidence="2">
    <location>
        <begin position="176"/>
        <end position="178"/>
    </location>
    <ligand>
        <name>substrate</name>
    </ligand>
</feature>
<dbReference type="NCBIfam" id="TIGR00055">
    <property type="entry name" value="uppS"/>
    <property type="match status" value="1"/>
</dbReference>
<keyword evidence="2" id="KW-0133">Cell shape</keyword>
<dbReference type="Gene3D" id="3.40.1180.10">
    <property type="entry name" value="Decaprenyl diphosphate synthase-like"/>
    <property type="match status" value="1"/>
</dbReference>
<dbReference type="SUPFAM" id="SSF64005">
    <property type="entry name" value="Undecaprenyl diphosphate synthase"/>
    <property type="match status" value="1"/>
</dbReference>
<feature type="binding site" evidence="2">
    <location>
        <begin position="3"/>
        <end position="6"/>
    </location>
    <ligand>
        <name>substrate</name>
    </ligand>
</feature>
<comment type="cofactor">
    <cofactor evidence="2">
        <name>Mg(2+)</name>
        <dbReference type="ChEBI" id="CHEBI:18420"/>
    </cofactor>
    <text evidence="2">Binds 2 magnesium ions per subunit.</text>
</comment>
<dbReference type="Pfam" id="PF01255">
    <property type="entry name" value="Prenyltransf"/>
    <property type="match status" value="1"/>
</dbReference>
<feature type="binding site" evidence="2">
    <location>
        <position position="53"/>
    </location>
    <ligand>
        <name>substrate</name>
    </ligand>
</feature>
<feature type="binding site" evidence="2">
    <location>
        <position position="170"/>
    </location>
    <ligand>
        <name>substrate</name>
    </ligand>
</feature>
<dbReference type="InterPro" id="IPR036424">
    <property type="entry name" value="UPP_synth-like_sf"/>
</dbReference>
<organism evidence="3 4">
    <name type="scientific">Ketobacter alkanivorans</name>
    <dbReference type="NCBI Taxonomy" id="1917421"/>
    <lineage>
        <taxon>Bacteria</taxon>
        <taxon>Pseudomonadati</taxon>
        <taxon>Pseudomonadota</taxon>
        <taxon>Gammaproteobacteria</taxon>
        <taxon>Pseudomonadales</taxon>
        <taxon>Ketobacteraceae</taxon>
        <taxon>Ketobacter</taxon>
    </lineage>
</organism>
<dbReference type="Proteomes" id="UP000235116">
    <property type="component" value="Chromosome"/>
</dbReference>
<feature type="binding site" evidence="2">
    <location>
        <position position="51"/>
    </location>
    <ligand>
        <name>substrate</name>
    </ligand>
</feature>
<keyword evidence="2" id="KW-0460">Magnesium</keyword>
<proteinExistence type="inferred from homology"/>
<feature type="active site" description="Proton acceptor" evidence="2">
    <location>
        <position position="50"/>
    </location>
</feature>
<comment type="subunit">
    <text evidence="2">Homodimer.</text>
</comment>
<comment type="function">
    <text evidence="2">Catalyzes the sequential condensation of isopentenyl diphosphate (IPP) with (2E,6E)-farnesyl diphosphate (E,E-FPP) to yield (2Z,6Z,10Z,14Z,18Z,22Z,26Z,30Z,34E,38E)-undecaprenyl diphosphate (di-trans,octa-cis-UPP). UPP is the precursor of glycosyl carrier lipid in the biosynthesis of bacterial cell wall polysaccharide components such as peptidoglycan and lipopolysaccharide.</text>
</comment>
<feature type="binding site" evidence="2">
    <location>
        <begin position="47"/>
        <end position="49"/>
    </location>
    <ligand>
        <name>substrate</name>
    </ligand>
</feature>
<dbReference type="GO" id="GO:0005829">
    <property type="term" value="C:cytosol"/>
    <property type="evidence" value="ECO:0007669"/>
    <property type="project" value="TreeGrafter"/>
</dbReference>
<feature type="active site" evidence="2">
    <location>
        <position position="2"/>
    </location>
</feature>
<dbReference type="FunFam" id="3.40.1180.10:FF:000001">
    <property type="entry name" value="(2E,6E)-farnesyl-diphosphate-specific ditrans,polycis-undecaprenyl-diphosphate synthase"/>
    <property type="match status" value="1"/>
</dbReference>
<keyword evidence="4" id="KW-1185">Reference proteome</keyword>
<dbReference type="AlphaFoldDB" id="A0A2K9LRF5"/>
<gene>
    <name evidence="2 3" type="primary">uppS</name>
    <name evidence="3" type="ORF">Kalk_04570</name>
</gene>
<dbReference type="GO" id="GO:0016094">
    <property type="term" value="P:polyprenol biosynthetic process"/>
    <property type="evidence" value="ECO:0007669"/>
    <property type="project" value="TreeGrafter"/>
</dbReference>
<protein>
    <recommendedName>
        <fullName evidence="2">Ditrans,polycis-undecaprenyl-diphosphate synthase ((2E,6E)-farnesyl-diphosphate specific)</fullName>
        <ecNumber evidence="2">2.5.1.31</ecNumber>
    </recommendedName>
    <alternativeName>
        <fullName evidence="2">Ditrans,polycis-undecaprenylcistransferase</fullName>
    </alternativeName>
    <alternativeName>
        <fullName evidence="2">Undecaprenyl diphosphate synthase</fullName>
        <shortName evidence="2">UDS</shortName>
    </alternativeName>
    <alternativeName>
        <fullName evidence="2">Undecaprenyl pyrophosphate synthase</fullName>
        <shortName evidence="2">UPP synthase</shortName>
    </alternativeName>
</protein>
<evidence type="ECO:0000256" key="1">
    <source>
        <dbReference type="ARBA" id="ARBA00022679"/>
    </source>
</evidence>